<keyword evidence="1" id="KW-0472">Membrane</keyword>
<organism evidence="2 3">
    <name type="scientific">Pseudoramibacter alactolyticus ATCC 23263</name>
    <dbReference type="NCBI Taxonomy" id="887929"/>
    <lineage>
        <taxon>Bacteria</taxon>
        <taxon>Bacillati</taxon>
        <taxon>Bacillota</taxon>
        <taxon>Clostridia</taxon>
        <taxon>Eubacteriales</taxon>
        <taxon>Eubacteriaceae</taxon>
        <taxon>Pseudoramibacter</taxon>
    </lineage>
</organism>
<evidence type="ECO:0000313" key="3">
    <source>
        <dbReference type="Proteomes" id="UP000004754"/>
    </source>
</evidence>
<feature type="transmembrane region" description="Helical" evidence="1">
    <location>
        <begin position="128"/>
        <end position="145"/>
    </location>
</feature>
<dbReference type="Proteomes" id="UP000004754">
    <property type="component" value="Unassembled WGS sequence"/>
</dbReference>
<keyword evidence="1" id="KW-0812">Transmembrane</keyword>
<feature type="transmembrane region" description="Helical" evidence="1">
    <location>
        <begin position="243"/>
        <end position="262"/>
    </location>
</feature>
<dbReference type="eggNOG" id="COG5438">
    <property type="taxonomic scope" value="Bacteria"/>
</dbReference>
<name>E6MJP8_9FIRM</name>
<sequence>MRNKIKTHQRMLLLGGLALLLVALNLCVYFDWDHYRTPIARIEKIWQTDDGTASTAAGGREAKYRQVMTLRLLNGSYRGQTARAVNLYSQTRMDSVTYHRGDIVLLDKVIEGPAGYLRTSVAGQKRDYFLSLLFSALVFGAVAVAGRRGAAFALALMANLTALILAFVCAQMGLRFVPMALMLLIFFCVCSLWLCLGWSRQMRLTLLCTVICMGLLAAVYAATSRLSPNMDYTLENYIRNGSLPLQTIFTWGILLGSCGAVMDTAISVISGVTEILRVAPDTPKIELVHSIRQIGNDVTGTMINVLFYTYLTAKIPIYLVMLANGIGPITIFRYYALYEVIRFMAGALGIVLCIPVSATLAARAWRREGIAKWL</sequence>
<dbReference type="RefSeq" id="WP_006599655.1">
    <property type="nucleotide sequence ID" value="NZ_GL622359.1"/>
</dbReference>
<dbReference type="PANTHER" id="PTHR41771:SF1">
    <property type="entry name" value="MEMBRANE PROTEIN"/>
    <property type="match status" value="1"/>
</dbReference>
<feature type="transmembrane region" description="Helical" evidence="1">
    <location>
        <begin position="204"/>
        <end position="223"/>
    </location>
</feature>
<dbReference type="OrthoDB" id="5753718at2"/>
<keyword evidence="1" id="KW-1133">Transmembrane helix</keyword>
<feature type="transmembrane region" description="Helical" evidence="1">
    <location>
        <begin position="343"/>
        <end position="365"/>
    </location>
</feature>
<dbReference type="InterPro" id="IPR012507">
    <property type="entry name" value="YibE_F"/>
</dbReference>
<dbReference type="EMBL" id="AEQN01000028">
    <property type="protein sequence ID" value="EFV00784.1"/>
    <property type="molecule type" value="Genomic_DNA"/>
</dbReference>
<dbReference type="PANTHER" id="PTHR41771">
    <property type="entry name" value="MEMBRANE PROTEIN-RELATED"/>
    <property type="match status" value="1"/>
</dbReference>
<accession>E6MJP8</accession>
<gene>
    <name evidence="2" type="ORF">HMP0721_2233</name>
</gene>
<protein>
    <submittedName>
        <fullName evidence="2">YibE/F-like protein</fullName>
    </submittedName>
</protein>
<dbReference type="AlphaFoldDB" id="E6MJP8"/>
<comment type="caution">
    <text evidence="2">The sequence shown here is derived from an EMBL/GenBank/DDBJ whole genome shotgun (WGS) entry which is preliminary data.</text>
</comment>
<feature type="transmembrane region" description="Helical" evidence="1">
    <location>
        <begin position="12"/>
        <end position="32"/>
    </location>
</feature>
<feature type="transmembrane region" description="Helical" evidence="1">
    <location>
        <begin position="152"/>
        <end position="173"/>
    </location>
</feature>
<feature type="transmembrane region" description="Helical" evidence="1">
    <location>
        <begin position="179"/>
        <end position="197"/>
    </location>
</feature>
<evidence type="ECO:0000313" key="2">
    <source>
        <dbReference type="EMBL" id="EFV00784.1"/>
    </source>
</evidence>
<dbReference type="HOGENOM" id="CLU_028166_1_1_9"/>
<keyword evidence="3" id="KW-1185">Reference proteome</keyword>
<dbReference type="STRING" id="887929.HMP0721_2233"/>
<evidence type="ECO:0000256" key="1">
    <source>
        <dbReference type="SAM" id="Phobius"/>
    </source>
</evidence>
<proteinExistence type="predicted"/>
<reference evidence="2 3" key="1">
    <citation type="submission" date="2010-12" db="EMBL/GenBank/DDBJ databases">
        <authorList>
            <person name="Muzny D."/>
            <person name="Qin X."/>
            <person name="Deng J."/>
            <person name="Jiang H."/>
            <person name="Liu Y."/>
            <person name="Qu J."/>
            <person name="Song X.-Z."/>
            <person name="Zhang L."/>
            <person name="Thornton R."/>
            <person name="Coyle M."/>
            <person name="Francisco L."/>
            <person name="Jackson L."/>
            <person name="Javaid M."/>
            <person name="Korchina V."/>
            <person name="Kovar C."/>
            <person name="Mata R."/>
            <person name="Mathew T."/>
            <person name="Ngo R."/>
            <person name="Nguyen L."/>
            <person name="Nguyen N."/>
            <person name="Okwuonu G."/>
            <person name="Ongeri F."/>
            <person name="Pham C."/>
            <person name="Simmons D."/>
            <person name="Wilczek-Boney K."/>
            <person name="Hale W."/>
            <person name="Jakkamsetti A."/>
            <person name="Pham P."/>
            <person name="Ruth R."/>
            <person name="San Lucas F."/>
            <person name="Warren J."/>
            <person name="Zhang J."/>
            <person name="Zhao Z."/>
            <person name="Zhou C."/>
            <person name="Zhu D."/>
            <person name="Lee S."/>
            <person name="Bess C."/>
            <person name="Blankenburg K."/>
            <person name="Forbes L."/>
            <person name="Fu Q."/>
            <person name="Gubbala S."/>
            <person name="Hirani K."/>
            <person name="Jayaseelan J.C."/>
            <person name="Lara F."/>
            <person name="Munidasa M."/>
            <person name="Palculict T."/>
            <person name="Patil S."/>
            <person name="Pu L.-L."/>
            <person name="Saada N."/>
            <person name="Tang L."/>
            <person name="Weissenberger G."/>
            <person name="Zhu Y."/>
            <person name="Hemphill L."/>
            <person name="Shang Y."/>
            <person name="Youmans B."/>
            <person name="Ayvaz T."/>
            <person name="Ross M."/>
            <person name="Santibanez J."/>
            <person name="Aqrawi P."/>
            <person name="Gross S."/>
            <person name="Joshi V."/>
            <person name="Fowler G."/>
            <person name="Nazareth L."/>
            <person name="Reid J."/>
            <person name="Worley K."/>
            <person name="Petrosino J."/>
            <person name="Highlander S."/>
            <person name="Gibbs R."/>
        </authorList>
    </citation>
    <scope>NUCLEOTIDE SEQUENCE [LARGE SCALE GENOMIC DNA]</scope>
    <source>
        <strain evidence="2 3">ATCC 23263</strain>
    </source>
</reference>
<dbReference type="Pfam" id="PF07907">
    <property type="entry name" value="YibE_F"/>
    <property type="match status" value="1"/>
</dbReference>